<dbReference type="EnsemblPlants" id="KEH19602">
    <property type="protein sequence ID" value="KEH19602"/>
    <property type="gene ID" value="MTR_8g464770"/>
</dbReference>
<dbReference type="Proteomes" id="UP000265566">
    <property type="component" value="Chromosome 8"/>
</dbReference>
<keyword evidence="6" id="KW-1185">Reference proteome</keyword>
<evidence type="ECO:0000313" key="4">
    <source>
        <dbReference type="EMBL" id="RHN40972.1"/>
    </source>
</evidence>
<protein>
    <submittedName>
        <fullName evidence="3">F-box protein interaction domain protein</fullName>
    </submittedName>
    <submittedName>
        <fullName evidence="4">Putative F-box domain, galactose oxidase/kelch, beta-propeller, F-box associated interaction</fullName>
    </submittedName>
</protein>
<dbReference type="NCBIfam" id="TIGR01640">
    <property type="entry name" value="F_box_assoc_1"/>
    <property type="match status" value="1"/>
</dbReference>
<dbReference type="Gramene" id="rna47229">
    <property type="protein sequence ID" value="RHN40972.1"/>
    <property type="gene ID" value="gene47229"/>
</dbReference>
<dbReference type="InterPro" id="IPR017451">
    <property type="entry name" value="F-box-assoc_interact_dom"/>
</dbReference>
<dbReference type="InterPro" id="IPR050796">
    <property type="entry name" value="SCF_F-box_component"/>
</dbReference>
<dbReference type="EMBL" id="CM001224">
    <property type="protein sequence ID" value="KEH19602.1"/>
    <property type="molecule type" value="Genomic_DNA"/>
</dbReference>
<sequence>MALIYHKVSNHIPNDLVFSILSKLPLKSMKRFKCVHKSWALSIETPDFKSEFLKNFISKYDSSYDDECLLLKQTIPGNDDYRCAVYILSGERFETKVKLELPLPFQYDDTCIDISGSSINGTICLFQGIDHKTFVLWNPTTREFKVIPPSNVGSLYYIKGLTTIQGFGYDSVKDDYKVIQHVKLLPFNSRVVMPKIYKNLWEIYSLKSKSWRKLDVDMPCRDTNIDDVYMNGMCHWWGIRNNGEYLVSFDLSDEVFLTTQVPLDMYVFSKYVERHLTVLNMFISLLTYHEYRACFEIFVLGELGLMESWTKLFVVRPFHGVEHPIGVGKKGHIFFQKENDELAYFDLCTGILEDIGIQGELFNCQIVIYKENIIRLP</sequence>
<reference evidence="3 6" key="2">
    <citation type="journal article" date="2014" name="BMC Genomics">
        <title>An improved genome release (version Mt4.0) for the model legume Medicago truncatula.</title>
        <authorList>
            <person name="Tang H."/>
            <person name="Krishnakumar V."/>
            <person name="Bidwell S."/>
            <person name="Rosen B."/>
            <person name="Chan A."/>
            <person name="Zhou S."/>
            <person name="Gentzbittel L."/>
            <person name="Childs K.L."/>
            <person name="Yandell M."/>
            <person name="Gundlach H."/>
            <person name="Mayer K.F."/>
            <person name="Schwartz D.C."/>
            <person name="Town C.D."/>
        </authorList>
    </citation>
    <scope>GENOME REANNOTATION</scope>
    <source>
        <strain evidence="3">A17</strain>
        <strain evidence="5 6">cv. Jemalong A17</strain>
    </source>
</reference>
<dbReference type="OrthoDB" id="1555129at2759"/>
<dbReference type="SUPFAM" id="SSF81383">
    <property type="entry name" value="F-box domain"/>
    <property type="match status" value="1"/>
</dbReference>
<dbReference type="PANTHER" id="PTHR31672:SF13">
    <property type="entry name" value="F-BOX PROTEIN CPR30-LIKE"/>
    <property type="match status" value="1"/>
</dbReference>
<evidence type="ECO:0000313" key="6">
    <source>
        <dbReference type="Proteomes" id="UP000002051"/>
    </source>
</evidence>
<dbReference type="HOGENOM" id="CLU_027176_5_0_1"/>
<reference evidence="5" key="3">
    <citation type="submission" date="2015-04" db="UniProtKB">
        <authorList>
            <consortium name="EnsemblPlants"/>
        </authorList>
    </citation>
    <scope>IDENTIFICATION</scope>
    <source>
        <strain evidence="5">cv. Jemalong A17</strain>
    </source>
</reference>
<reference evidence="4" key="4">
    <citation type="journal article" date="2018" name="Nat. Plants">
        <title>Whole-genome landscape of Medicago truncatula symbiotic genes.</title>
        <authorList>
            <person name="Pecrix Y."/>
            <person name="Gamas P."/>
            <person name="Carrere S."/>
        </authorList>
    </citation>
    <scope>NUCLEOTIDE SEQUENCE</scope>
    <source>
        <tissue evidence="4">Leaves</tissue>
    </source>
</reference>
<dbReference type="SUPFAM" id="SSF50965">
    <property type="entry name" value="Galactose oxidase, central domain"/>
    <property type="match status" value="1"/>
</dbReference>
<dbReference type="Proteomes" id="UP000002051">
    <property type="component" value="Chromosome 8"/>
</dbReference>
<dbReference type="InterPro" id="IPR001810">
    <property type="entry name" value="F-box_dom"/>
</dbReference>
<dbReference type="KEGG" id="mtr:25502571"/>
<dbReference type="PANTHER" id="PTHR31672">
    <property type="entry name" value="BNACNNG10540D PROTEIN"/>
    <property type="match status" value="1"/>
</dbReference>
<feature type="domain" description="F-box" evidence="1">
    <location>
        <begin position="11"/>
        <end position="49"/>
    </location>
</feature>
<name>A0A072TQB3_MEDTR</name>
<evidence type="ECO:0000259" key="1">
    <source>
        <dbReference type="Pfam" id="PF00646"/>
    </source>
</evidence>
<dbReference type="Pfam" id="PF00646">
    <property type="entry name" value="F-box"/>
    <property type="match status" value="1"/>
</dbReference>
<evidence type="ECO:0000259" key="2">
    <source>
        <dbReference type="Pfam" id="PF07734"/>
    </source>
</evidence>
<gene>
    <name evidence="5" type="primary">25502571</name>
    <name evidence="3" type="ordered locus">MTR_8g464770</name>
    <name evidence="4" type="ORF">MtrunA17_Chr8g0360921</name>
</gene>
<dbReference type="InterPro" id="IPR011043">
    <property type="entry name" value="Gal_Oxase/kelch_b-propeller"/>
</dbReference>
<proteinExistence type="predicted"/>
<dbReference type="STRING" id="3880.A0A072TQB3"/>
<dbReference type="InterPro" id="IPR006527">
    <property type="entry name" value="F-box-assoc_dom_typ1"/>
</dbReference>
<dbReference type="EMBL" id="PSQE01000008">
    <property type="protein sequence ID" value="RHN40972.1"/>
    <property type="molecule type" value="Genomic_DNA"/>
</dbReference>
<accession>A0A072TQB3</accession>
<dbReference type="Pfam" id="PF07734">
    <property type="entry name" value="FBA_1"/>
    <property type="match status" value="1"/>
</dbReference>
<dbReference type="InterPro" id="IPR036047">
    <property type="entry name" value="F-box-like_dom_sf"/>
</dbReference>
<feature type="domain" description="F-box associated beta-propeller type 1" evidence="2">
    <location>
        <begin position="123"/>
        <end position="345"/>
    </location>
</feature>
<evidence type="ECO:0000313" key="3">
    <source>
        <dbReference type="EMBL" id="KEH19602.1"/>
    </source>
</evidence>
<reference evidence="3 6" key="1">
    <citation type="journal article" date="2011" name="Nature">
        <title>The Medicago genome provides insight into the evolution of rhizobial symbioses.</title>
        <authorList>
            <person name="Young N.D."/>
            <person name="Debelle F."/>
            <person name="Oldroyd G.E."/>
            <person name="Geurts R."/>
            <person name="Cannon S.B."/>
            <person name="Udvardi M.K."/>
            <person name="Benedito V.A."/>
            <person name="Mayer K.F."/>
            <person name="Gouzy J."/>
            <person name="Schoof H."/>
            <person name="Van de Peer Y."/>
            <person name="Proost S."/>
            <person name="Cook D.R."/>
            <person name="Meyers B.C."/>
            <person name="Spannagl M."/>
            <person name="Cheung F."/>
            <person name="De Mita S."/>
            <person name="Krishnakumar V."/>
            <person name="Gundlach H."/>
            <person name="Zhou S."/>
            <person name="Mudge J."/>
            <person name="Bharti A.K."/>
            <person name="Murray J.D."/>
            <person name="Naoumkina M.A."/>
            <person name="Rosen B."/>
            <person name="Silverstein K.A."/>
            <person name="Tang H."/>
            <person name="Rombauts S."/>
            <person name="Zhao P.X."/>
            <person name="Zhou P."/>
            <person name="Barbe V."/>
            <person name="Bardou P."/>
            <person name="Bechner M."/>
            <person name="Bellec A."/>
            <person name="Berger A."/>
            <person name="Berges H."/>
            <person name="Bidwell S."/>
            <person name="Bisseling T."/>
            <person name="Choisne N."/>
            <person name="Couloux A."/>
            <person name="Denny R."/>
            <person name="Deshpande S."/>
            <person name="Dai X."/>
            <person name="Doyle J.J."/>
            <person name="Dudez A.M."/>
            <person name="Farmer A.D."/>
            <person name="Fouteau S."/>
            <person name="Franken C."/>
            <person name="Gibelin C."/>
            <person name="Gish J."/>
            <person name="Goldstein S."/>
            <person name="Gonzalez A.J."/>
            <person name="Green P.J."/>
            <person name="Hallab A."/>
            <person name="Hartog M."/>
            <person name="Hua A."/>
            <person name="Humphray S.J."/>
            <person name="Jeong D.H."/>
            <person name="Jing Y."/>
            <person name="Jocker A."/>
            <person name="Kenton S.M."/>
            <person name="Kim D.J."/>
            <person name="Klee K."/>
            <person name="Lai H."/>
            <person name="Lang C."/>
            <person name="Lin S."/>
            <person name="Macmil S.L."/>
            <person name="Magdelenat G."/>
            <person name="Matthews L."/>
            <person name="McCorrison J."/>
            <person name="Monaghan E.L."/>
            <person name="Mun J.H."/>
            <person name="Najar F.Z."/>
            <person name="Nicholson C."/>
            <person name="Noirot C."/>
            <person name="O'Bleness M."/>
            <person name="Paule C.R."/>
            <person name="Poulain J."/>
            <person name="Prion F."/>
            <person name="Qin B."/>
            <person name="Qu C."/>
            <person name="Retzel E.F."/>
            <person name="Riddle C."/>
            <person name="Sallet E."/>
            <person name="Samain S."/>
            <person name="Samson N."/>
            <person name="Sanders I."/>
            <person name="Saurat O."/>
            <person name="Scarpelli C."/>
            <person name="Schiex T."/>
            <person name="Segurens B."/>
            <person name="Severin A.J."/>
            <person name="Sherrier D.J."/>
            <person name="Shi R."/>
            <person name="Sims S."/>
            <person name="Singer S.R."/>
            <person name="Sinharoy S."/>
            <person name="Sterck L."/>
            <person name="Viollet A."/>
            <person name="Wang B.B."/>
            <person name="Wang K."/>
            <person name="Wang M."/>
            <person name="Wang X."/>
            <person name="Warfsmann J."/>
            <person name="Weissenbach J."/>
            <person name="White D.D."/>
            <person name="White J.D."/>
            <person name="Wiley G.B."/>
            <person name="Wincker P."/>
            <person name="Xing Y."/>
            <person name="Yang L."/>
            <person name="Yao Z."/>
            <person name="Ying F."/>
            <person name="Zhai J."/>
            <person name="Zhou L."/>
            <person name="Zuber A."/>
            <person name="Denarie J."/>
            <person name="Dixon R.A."/>
            <person name="May G.D."/>
            <person name="Schwartz D.C."/>
            <person name="Rogers J."/>
            <person name="Quetier F."/>
            <person name="Town C.D."/>
            <person name="Roe B.A."/>
        </authorList>
    </citation>
    <scope>NUCLEOTIDE SEQUENCE [LARGE SCALE GENOMIC DNA]</scope>
    <source>
        <strain evidence="3">A17</strain>
        <strain evidence="5 6">cv. Jemalong A17</strain>
    </source>
</reference>
<evidence type="ECO:0000313" key="5">
    <source>
        <dbReference type="EnsemblPlants" id="KEH19602"/>
    </source>
</evidence>
<dbReference type="AlphaFoldDB" id="A0A072TQB3"/>
<organism evidence="3 6">
    <name type="scientific">Medicago truncatula</name>
    <name type="common">Barrel medic</name>
    <name type="synonym">Medicago tribuloides</name>
    <dbReference type="NCBI Taxonomy" id="3880"/>
    <lineage>
        <taxon>Eukaryota</taxon>
        <taxon>Viridiplantae</taxon>
        <taxon>Streptophyta</taxon>
        <taxon>Embryophyta</taxon>
        <taxon>Tracheophyta</taxon>
        <taxon>Spermatophyta</taxon>
        <taxon>Magnoliopsida</taxon>
        <taxon>eudicotyledons</taxon>
        <taxon>Gunneridae</taxon>
        <taxon>Pentapetalae</taxon>
        <taxon>rosids</taxon>
        <taxon>fabids</taxon>
        <taxon>Fabales</taxon>
        <taxon>Fabaceae</taxon>
        <taxon>Papilionoideae</taxon>
        <taxon>50 kb inversion clade</taxon>
        <taxon>NPAAA clade</taxon>
        <taxon>Hologalegina</taxon>
        <taxon>IRL clade</taxon>
        <taxon>Trifolieae</taxon>
        <taxon>Medicago</taxon>
    </lineage>
</organism>